<dbReference type="EMBL" id="VSSQ01064372">
    <property type="protein sequence ID" value="MPN17287.1"/>
    <property type="molecule type" value="Genomic_DNA"/>
</dbReference>
<organism evidence="1">
    <name type="scientific">bioreactor metagenome</name>
    <dbReference type="NCBI Taxonomy" id="1076179"/>
    <lineage>
        <taxon>unclassified sequences</taxon>
        <taxon>metagenomes</taxon>
        <taxon>ecological metagenomes</taxon>
    </lineage>
</organism>
<sequence>MEYTPPLEVPASKLTVVEGSYSLHPGLEAVYDLKVYLTVSPAEQRDRILRRNTPELARRFFEEWIPMEEVYAGTYGIAQSCDLVF</sequence>
<dbReference type="AlphaFoldDB" id="A0A645FS69"/>
<proteinExistence type="predicted"/>
<accession>A0A645FS69</accession>
<gene>
    <name evidence="1" type="ORF">SDC9_164640</name>
</gene>
<comment type="caution">
    <text evidence="1">The sequence shown here is derived from an EMBL/GenBank/DDBJ whole genome shotgun (WGS) entry which is preliminary data.</text>
</comment>
<dbReference type="InterPro" id="IPR027417">
    <property type="entry name" value="P-loop_NTPase"/>
</dbReference>
<evidence type="ECO:0008006" key="2">
    <source>
        <dbReference type="Google" id="ProtNLM"/>
    </source>
</evidence>
<protein>
    <recommendedName>
        <fullName evidence="2">Uridine kinase</fullName>
    </recommendedName>
</protein>
<reference evidence="1" key="1">
    <citation type="submission" date="2019-08" db="EMBL/GenBank/DDBJ databases">
        <authorList>
            <person name="Kucharzyk K."/>
            <person name="Murdoch R.W."/>
            <person name="Higgins S."/>
            <person name="Loffler F."/>
        </authorList>
    </citation>
    <scope>NUCLEOTIDE SEQUENCE</scope>
</reference>
<evidence type="ECO:0000313" key="1">
    <source>
        <dbReference type="EMBL" id="MPN17287.1"/>
    </source>
</evidence>
<name>A0A645FS69_9ZZZZ</name>
<dbReference type="Gene3D" id="3.40.50.300">
    <property type="entry name" value="P-loop containing nucleotide triphosphate hydrolases"/>
    <property type="match status" value="1"/>
</dbReference>
<dbReference type="SUPFAM" id="SSF52540">
    <property type="entry name" value="P-loop containing nucleoside triphosphate hydrolases"/>
    <property type="match status" value="1"/>
</dbReference>